<dbReference type="GO" id="GO:0004497">
    <property type="term" value="F:monooxygenase activity"/>
    <property type="evidence" value="ECO:0007669"/>
    <property type="project" value="UniProtKB-KW"/>
</dbReference>
<keyword evidence="2 4" id="KW-0503">Monooxygenase</keyword>
<keyword evidence="5" id="KW-1185">Reference proteome</keyword>
<gene>
    <name evidence="4" type="ORF">RM479_21025</name>
</gene>
<keyword evidence="1" id="KW-0560">Oxidoreductase</keyword>
<dbReference type="Proteomes" id="UP001183390">
    <property type="component" value="Unassembled WGS sequence"/>
</dbReference>
<accession>A0ABU2MEC3</accession>
<evidence type="ECO:0000256" key="2">
    <source>
        <dbReference type="ARBA" id="ARBA00023033"/>
    </source>
</evidence>
<feature type="domain" description="FAD-binding" evidence="3">
    <location>
        <begin position="5"/>
        <end position="322"/>
    </location>
</feature>
<dbReference type="Pfam" id="PF01494">
    <property type="entry name" value="FAD_binding_3"/>
    <property type="match status" value="1"/>
</dbReference>
<dbReference type="RefSeq" id="WP_311513490.1">
    <property type="nucleotide sequence ID" value="NZ_JAVREP010000016.1"/>
</dbReference>
<evidence type="ECO:0000313" key="4">
    <source>
        <dbReference type="EMBL" id="MDT0330909.1"/>
    </source>
</evidence>
<dbReference type="PANTHER" id="PTHR13789">
    <property type="entry name" value="MONOOXYGENASE"/>
    <property type="match status" value="1"/>
</dbReference>
<dbReference type="Gene3D" id="3.50.50.60">
    <property type="entry name" value="FAD/NAD(P)-binding domain"/>
    <property type="match status" value="1"/>
</dbReference>
<comment type="caution">
    <text evidence="4">The sequence shown here is derived from an EMBL/GenBank/DDBJ whole genome shotgun (WGS) entry which is preliminary data.</text>
</comment>
<dbReference type="SUPFAM" id="SSF51905">
    <property type="entry name" value="FAD/NAD(P)-binding domain"/>
    <property type="match status" value="1"/>
</dbReference>
<evidence type="ECO:0000259" key="3">
    <source>
        <dbReference type="Pfam" id="PF01494"/>
    </source>
</evidence>
<proteinExistence type="predicted"/>
<dbReference type="InterPro" id="IPR002938">
    <property type="entry name" value="FAD-bd"/>
</dbReference>
<dbReference type="InterPro" id="IPR050493">
    <property type="entry name" value="FAD-dep_Monooxygenase_BioMet"/>
</dbReference>
<protein>
    <submittedName>
        <fullName evidence="4">FAD-dependent monooxygenase</fullName>
    </submittedName>
</protein>
<sequence>MNGRALIVGGGIAGLAAARGLLRAGWEVDVRERLSEPPDIGGALGMWSTALDALDRLGLVEEVRAVGCAPTGALIADSGGRTLARLDSRGPSVLLVSRSTLLRILVAALPADTVRWNTPVTAEEIGRATGADGFDVVIGADGINGTVRRTVFPGAPASRPLGTIAYRGAVPGHVDAFSETWGNGRIFGITPMDGERTNWYASLNADLLRGRDPDEDPVTLLRDLYGDWHPGVARVLAGLPGTAIDRRVLHDLPVLSSYVHGPHALIGDSAHAMAPHLGRGACESLVDAAALAEALSLGPTVADGLRRYDRLRRRPAGRIVRASRVMNRVAMVSRLAGVRDGVLRTAGTLMR</sequence>
<dbReference type="PRINTS" id="PR00420">
    <property type="entry name" value="RNGMNOXGNASE"/>
</dbReference>
<dbReference type="PANTHER" id="PTHR13789:SF309">
    <property type="entry name" value="PUTATIVE (AFU_ORTHOLOGUE AFUA_6G14510)-RELATED"/>
    <property type="match status" value="1"/>
</dbReference>
<dbReference type="InterPro" id="IPR036188">
    <property type="entry name" value="FAD/NAD-bd_sf"/>
</dbReference>
<evidence type="ECO:0000256" key="1">
    <source>
        <dbReference type="ARBA" id="ARBA00023002"/>
    </source>
</evidence>
<reference evidence="5" key="1">
    <citation type="submission" date="2023-07" db="EMBL/GenBank/DDBJ databases">
        <title>30 novel species of actinomycetes from the DSMZ collection.</title>
        <authorList>
            <person name="Nouioui I."/>
        </authorList>
    </citation>
    <scope>NUCLEOTIDE SEQUENCE [LARGE SCALE GENOMIC DNA]</scope>
    <source>
        <strain evidence="5">DSM 44743</strain>
    </source>
</reference>
<name>A0ABU2MEC3_9ACTN</name>
<organism evidence="4 5">
    <name type="scientific">Nocardiopsis lambiniae</name>
    <dbReference type="NCBI Taxonomy" id="3075539"/>
    <lineage>
        <taxon>Bacteria</taxon>
        <taxon>Bacillati</taxon>
        <taxon>Actinomycetota</taxon>
        <taxon>Actinomycetes</taxon>
        <taxon>Streptosporangiales</taxon>
        <taxon>Nocardiopsidaceae</taxon>
        <taxon>Nocardiopsis</taxon>
    </lineage>
</organism>
<evidence type="ECO:0000313" key="5">
    <source>
        <dbReference type="Proteomes" id="UP001183390"/>
    </source>
</evidence>
<dbReference type="EMBL" id="JAVREP010000016">
    <property type="protein sequence ID" value="MDT0330909.1"/>
    <property type="molecule type" value="Genomic_DNA"/>
</dbReference>